<accession>A0A0A9X1S8</accession>
<gene>
    <name evidence="1" type="ORF">CM83_42795</name>
</gene>
<feature type="non-terminal residue" evidence="1">
    <location>
        <position position="1"/>
    </location>
</feature>
<proteinExistence type="predicted"/>
<dbReference type="EMBL" id="GBHO01032549">
    <property type="protein sequence ID" value="JAG11055.1"/>
    <property type="molecule type" value="Transcribed_RNA"/>
</dbReference>
<protein>
    <submittedName>
        <fullName evidence="1">Uncharacterized protein</fullName>
    </submittedName>
</protein>
<reference evidence="1" key="1">
    <citation type="journal article" date="2014" name="PLoS ONE">
        <title>Transcriptome-Based Identification of ABC Transporters in the Western Tarnished Plant Bug Lygus hesperus.</title>
        <authorList>
            <person name="Hull J.J."/>
            <person name="Chaney K."/>
            <person name="Geib S.M."/>
            <person name="Fabrick J.A."/>
            <person name="Brent C.S."/>
            <person name="Walsh D."/>
            <person name="Lavine L.C."/>
        </authorList>
    </citation>
    <scope>NUCLEOTIDE SEQUENCE</scope>
</reference>
<reference evidence="1" key="2">
    <citation type="submission" date="2014-07" db="EMBL/GenBank/DDBJ databases">
        <authorList>
            <person name="Hull J."/>
        </authorList>
    </citation>
    <scope>NUCLEOTIDE SEQUENCE</scope>
</reference>
<evidence type="ECO:0000313" key="1">
    <source>
        <dbReference type="EMBL" id="JAG11055.1"/>
    </source>
</evidence>
<sequence length="109" mass="12312">DSQLHIRKILRISFSGGLFGTSTINYVTQLYYSLPFCVNVDVGDLNSQGAAFLWKLMVVHNVMKSKMADLTFNRTLSCGTYLDKTRCVVGQPAIYSFEHHNKFGGKEDR</sequence>
<organism evidence="1">
    <name type="scientific">Lygus hesperus</name>
    <name type="common">Western plant bug</name>
    <dbReference type="NCBI Taxonomy" id="30085"/>
    <lineage>
        <taxon>Eukaryota</taxon>
        <taxon>Metazoa</taxon>
        <taxon>Ecdysozoa</taxon>
        <taxon>Arthropoda</taxon>
        <taxon>Hexapoda</taxon>
        <taxon>Insecta</taxon>
        <taxon>Pterygota</taxon>
        <taxon>Neoptera</taxon>
        <taxon>Paraneoptera</taxon>
        <taxon>Hemiptera</taxon>
        <taxon>Heteroptera</taxon>
        <taxon>Panheteroptera</taxon>
        <taxon>Cimicomorpha</taxon>
        <taxon>Miridae</taxon>
        <taxon>Mirini</taxon>
        <taxon>Lygus</taxon>
    </lineage>
</organism>
<name>A0A0A9X1S8_LYGHE</name>
<dbReference type="AlphaFoldDB" id="A0A0A9X1S8"/>